<dbReference type="EMBL" id="CAJNJA010085602">
    <property type="protein sequence ID" value="CAE7938134.1"/>
    <property type="molecule type" value="Genomic_DNA"/>
</dbReference>
<keyword evidence="2" id="KW-1185">Reference proteome</keyword>
<feature type="non-terminal residue" evidence="1">
    <location>
        <position position="66"/>
    </location>
</feature>
<comment type="caution">
    <text evidence="1">The sequence shown here is derived from an EMBL/GenBank/DDBJ whole genome shotgun (WGS) entry which is preliminary data.</text>
</comment>
<dbReference type="AlphaFoldDB" id="A0A813C513"/>
<evidence type="ECO:0000313" key="2">
    <source>
        <dbReference type="Proteomes" id="UP000601435"/>
    </source>
</evidence>
<sequence length="66" mass="7465">MIILTRSRSTTSKGRSWPFLVAVTPRATQTTSVMALRSFTTLSKLPVPRWWATWMNLATLTKSPRA</sequence>
<evidence type="ECO:0000313" key="1">
    <source>
        <dbReference type="EMBL" id="CAE7938134.1"/>
    </source>
</evidence>
<dbReference type="Proteomes" id="UP000601435">
    <property type="component" value="Unassembled WGS sequence"/>
</dbReference>
<accession>A0A813C513</accession>
<protein>
    <submittedName>
        <fullName evidence="1">Uncharacterized protein</fullName>
    </submittedName>
</protein>
<proteinExistence type="predicted"/>
<organism evidence="1 2">
    <name type="scientific">Symbiodinium necroappetens</name>
    <dbReference type="NCBI Taxonomy" id="1628268"/>
    <lineage>
        <taxon>Eukaryota</taxon>
        <taxon>Sar</taxon>
        <taxon>Alveolata</taxon>
        <taxon>Dinophyceae</taxon>
        <taxon>Suessiales</taxon>
        <taxon>Symbiodiniaceae</taxon>
        <taxon>Symbiodinium</taxon>
    </lineage>
</organism>
<reference evidence="1" key="1">
    <citation type="submission" date="2021-02" db="EMBL/GenBank/DDBJ databases">
        <authorList>
            <person name="Dougan E. K."/>
            <person name="Rhodes N."/>
            <person name="Thang M."/>
            <person name="Chan C."/>
        </authorList>
    </citation>
    <scope>NUCLEOTIDE SEQUENCE</scope>
</reference>
<gene>
    <name evidence="1" type="ORF">SNEC2469_LOCUS33034</name>
</gene>
<name>A0A813C513_9DINO</name>